<keyword evidence="4" id="KW-1185">Reference proteome</keyword>
<evidence type="ECO:0000259" key="2">
    <source>
        <dbReference type="Pfam" id="PF07885"/>
    </source>
</evidence>
<name>A0ABN2QL70_9ACTN</name>
<dbReference type="Gene3D" id="1.10.287.70">
    <property type="match status" value="1"/>
</dbReference>
<comment type="caution">
    <text evidence="3">The sequence shown here is derived from an EMBL/GenBank/DDBJ whole genome shotgun (WGS) entry which is preliminary data.</text>
</comment>
<feature type="domain" description="Potassium channel" evidence="2">
    <location>
        <begin position="78"/>
        <end position="148"/>
    </location>
</feature>
<keyword evidence="1" id="KW-0472">Membrane</keyword>
<evidence type="ECO:0000256" key="1">
    <source>
        <dbReference type="SAM" id="Phobius"/>
    </source>
</evidence>
<dbReference type="EMBL" id="BAAAPB010000001">
    <property type="protein sequence ID" value="GAA1953213.1"/>
    <property type="molecule type" value="Genomic_DNA"/>
</dbReference>
<dbReference type="Pfam" id="PF07885">
    <property type="entry name" value="Ion_trans_2"/>
    <property type="match status" value="1"/>
</dbReference>
<sequence length="339" mass="37064">MVLTTVVDVFYTVLFPGSGRGPLRRPLSRLVHGAFGLTRGLPRRWRRRILAYAGPTHVAATLLAWFAMLLIGWAAIYRPALGDGIVAAQGSTVRSWGTAFYFSGYTLTTLGLGDVVAASPAYRALTVIEAAMGFMTFTLVISYFLTVYSTLTGRNAFALSLHQRSGGTGRGVDIVRALWQEGPAGAAIQLAEMATEMRRLVQTHTSYPVLRSFHDECEYDALPRILQTCWETAALLRTTVLVPAERPELAGSSPREIAASAGELCTRVVRAPIERGPLPSQRERWLADHARAREELLAAGVPVRDDAGEEYVDARAGWEPSVAMLAHHLLYEWDTPAPS</sequence>
<dbReference type="Proteomes" id="UP001500571">
    <property type="component" value="Unassembled WGS sequence"/>
</dbReference>
<evidence type="ECO:0000313" key="3">
    <source>
        <dbReference type="EMBL" id="GAA1953213.1"/>
    </source>
</evidence>
<dbReference type="InterPro" id="IPR013099">
    <property type="entry name" value="K_chnl_dom"/>
</dbReference>
<proteinExistence type="predicted"/>
<evidence type="ECO:0000313" key="4">
    <source>
        <dbReference type="Proteomes" id="UP001500571"/>
    </source>
</evidence>
<accession>A0ABN2QL70</accession>
<organism evidence="3 4">
    <name type="scientific">Nocardioides panacihumi</name>
    <dbReference type="NCBI Taxonomy" id="400774"/>
    <lineage>
        <taxon>Bacteria</taxon>
        <taxon>Bacillati</taxon>
        <taxon>Actinomycetota</taxon>
        <taxon>Actinomycetes</taxon>
        <taxon>Propionibacteriales</taxon>
        <taxon>Nocardioidaceae</taxon>
        <taxon>Nocardioides</taxon>
    </lineage>
</organism>
<feature type="transmembrane region" description="Helical" evidence="1">
    <location>
        <begin position="96"/>
        <end position="117"/>
    </location>
</feature>
<feature type="transmembrane region" description="Helical" evidence="1">
    <location>
        <begin position="49"/>
        <end position="76"/>
    </location>
</feature>
<keyword evidence="1" id="KW-1133">Transmembrane helix</keyword>
<reference evidence="3 4" key="1">
    <citation type="journal article" date="2019" name="Int. J. Syst. Evol. Microbiol.">
        <title>The Global Catalogue of Microorganisms (GCM) 10K type strain sequencing project: providing services to taxonomists for standard genome sequencing and annotation.</title>
        <authorList>
            <consortium name="The Broad Institute Genomics Platform"/>
            <consortium name="The Broad Institute Genome Sequencing Center for Infectious Disease"/>
            <person name="Wu L."/>
            <person name="Ma J."/>
        </authorList>
    </citation>
    <scope>NUCLEOTIDE SEQUENCE [LARGE SCALE GENOMIC DNA]</scope>
    <source>
        <strain evidence="3 4">JCM 15309</strain>
    </source>
</reference>
<dbReference type="SUPFAM" id="SSF81324">
    <property type="entry name" value="Voltage-gated potassium channels"/>
    <property type="match status" value="1"/>
</dbReference>
<keyword evidence="1" id="KW-0812">Transmembrane</keyword>
<protein>
    <recommendedName>
        <fullName evidence="2">Potassium channel domain-containing protein</fullName>
    </recommendedName>
</protein>
<gene>
    <name evidence="3" type="ORF">GCM10009798_10480</name>
</gene>
<feature type="transmembrane region" description="Helical" evidence="1">
    <location>
        <begin position="124"/>
        <end position="145"/>
    </location>
</feature>